<evidence type="ECO:0000259" key="5">
    <source>
        <dbReference type="PROSITE" id="PS51635"/>
    </source>
</evidence>
<protein>
    <submittedName>
        <fullName evidence="6">Patatin-like phospholipase/acyl hydrolase</fullName>
    </submittedName>
</protein>
<feature type="short sequence motif" description="GXSXG" evidence="4">
    <location>
        <begin position="64"/>
        <end position="68"/>
    </location>
</feature>
<dbReference type="GO" id="GO:0016020">
    <property type="term" value="C:membrane"/>
    <property type="evidence" value="ECO:0007669"/>
    <property type="project" value="TreeGrafter"/>
</dbReference>
<evidence type="ECO:0000313" key="6">
    <source>
        <dbReference type="EMBL" id="SFE10008.1"/>
    </source>
</evidence>
<dbReference type="InterPro" id="IPR016035">
    <property type="entry name" value="Acyl_Trfase/lysoPLipase"/>
</dbReference>
<reference evidence="6 7" key="1">
    <citation type="submission" date="2016-10" db="EMBL/GenBank/DDBJ databases">
        <authorList>
            <person name="Varghese N."/>
            <person name="Submissions S."/>
        </authorList>
    </citation>
    <scope>NUCLEOTIDE SEQUENCE [LARGE SCALE GENOMIC DNA]</scope>
    <source>
        <strain evidence="7">YIM D21,KCTC 23444,ACCC 10710</strain>
    </source>
</reference>
<dbReference type="EMBL" id="FOMS01000006">
    <property type="protein sequence ID" value="SFE10008.1"/>
    <property type="molecule type" value="Genomic_DNA"/>
</dbReference>
<dbReference type="AlphaFoldDB" id="A0A1I1XTN1"/>
<keyword evidence="7" id="KW-1185">Reference proteome</keyword>
<dbReference type="Proteomes" id="UP000325289">
    <property type="component" value="Unassembled WGS sequence"/>
</dbReference>
<sequence length="345" mass="38000">MFTDRRASSRATRRGKQPWPADRPFRILALDGGGIKGVYTAELMRLCEAHFGKPAASVFDMIAGTSTGGIIALGLGLGKPAAEISAFYRDDGRLIFPPLPQHRLMRWWKLWCALHGPKLKHEELERALQRRFEDHLLGESTCRLVIPAFMMPKTEIAVFKTDHHEDFRNDHATPMWKVARATSAAPSYLKGLEHEESGRIFIDGGVWANNPAMVALVDALTAYDITPDQVEVLSIGTGNAPFSLSRDKVLSGLVAWREAIKAAMFLTTDNATAQVKLLLGPERCLRIEPAGDDAAVEMDDYDGAFARLPALAAADFAVHEPSIAPFFAQAAPPRERHYTSTPGRD</sequence>
<keyword evidence="1 4" id="KW-0378">Hydrolase</keyword>
<dbReference type="InterPro" id="IPR002641">
    <property type="entry name" value="PNPLA_dom"/>
</dbReference>
<name>A0A1I1XTN1_9RHOB</name>
<dbReference type="NCBIfam" id="NF041079">
    <property type="entry name" value="CBASS_lipase"/>
    <property type="match status" value="1"/>
</dbReference>
<dbReference type="RefSeq" id="WP_149755947.1">
    <property type="nucleotide sequence ID" value="NZ_FOMS01000006.1"/>
</dbReference>
<keyword evidence="3 4" id="KW-0443">Lipid metabolism</keyword>
<feature type="domain" description="PNPLA" evidence="5">
    <location>
        <begin position="28"/>
        <end position="216"/>
    </location>
</feature>
<evidence type="ECO:0000313" key="7">
    <source>
        <dbReference type="Proteomes" id="UP000325289"/>
    </source>
</evidence>
<organism evidence="6 7">
    <name type="scientific">Roseivivax sediminis</name>
    <dbReference type="NCBI Taxonomy" id="936889"/>
    <lineage>
        <taxon>Bacteria</taxon>
        <taxon>Pseudomonadati</taxon>
        <taxon>Pseudomonadota</taxon>
        <taxon>Alphaproteobacteria</taxon>
        <taxon>Rhodobacterales</taxon>
        <taxon>Roseobacteraceae</taxon>
        <taxon>Roseivivax</taxon>
    </lineage>
</organism>
<dbReference type="GO" id="GO:0004620">
    <property type="term" value="F:phospholipase activity"/>
    <property type="evidence" value="ECO:0007669"/>
    <property type="project" value="TreeGrafter"/>
</dbReference>
<proteinExistence type="predicted"/>
<feature type="active site" description="Proton acceptor" evidence="4">
    <location>
        <position position="203"/>
    </location>
</feature>
<feature type="short sequence motif" description="DGA/G" evidence="4">
    <location>
        <begin position="203"/>
        <end position="205"/>
    </location>
</feature>
<dbReference type="SUPFAM" id="SSF52151">
    <property type="entry name" value="FabD/lysophospholipase-like"/>
    <property type="match status" value="1"/>
</dbReference>
<evidence type="ECO:0000256" key="2">
    <source>
        <dbReference type="ARBA" id="ARBA00022963"/>
    </source>
</evidence>
<evidence type="ECO:0000256" key="1">
    <source>
        <dbReference type="ARBA" id="ARBA00022801"/>
    </source>
</evidence>
<evidence type="ECO:0000256" key="4">
    <source>
        <dbReference type="PROSITE-ProRule" id="PRU01161"/>
    </source>
</evidence>
<accession>A0A1I1XTN1</accession>
<dbReference type="PROSITE" id="PS51635">
    <property type="entry name" value="PNPLA"/>
    <property type="match status" value="1"/>
</dbReference>
<dbReference type="PANTHER" id="PTHR24185">
    <property type="entry name" value="CALCIUM-INDEPENDENT PHOSPHOLIPASE A2-GAMMA"/>
    <property type="match status" value="1"/>
</dbReference>
<dbReference type="Pfam" id="PF01734">
    <property type="entry name" value="Patatin"/>
    <property type="match status" value="1"/>
</dbReference>
<dbReference type="Gene3D" id="3.40.1090.10">
    <property type="entry name" value="Cytosolic phospholipase A2 catalytic domain"/>
    <property type="match status" value="1"/>
</dbReference>
<dbReference type="GO" id="GO:0016042">
    <property type="term" value="P:lipid catabolic process"/>
    <property type="evidence" value="ECO:0007669"/>
    <property type="project" value="UniProtKB-UniRule"/>
</dbReference>
<evidence type="ECO:0000256" key="3">
    <source>
        <dbReference type="ARBA" id="ARBA00023098"/>
    </source>
</evidence>
<dbReference type="PANTHER" id="PTHR24185:SF1">
    <property type="entry name" value="CALCIUM-INDEPENDENT PHOSPHOLIPASE A2-GAMMA"/>
    <property type="match status" value="1"/>
</dbReference>
<dbReference type="OrthoDB" id="9807112at2"/>
<keyword evidence="2 4" id="KW-0442">Lipid degradation</keyword>
<feature type="active site" description="Nucleophile" evidence="4">
    <location>
        <position position="66"/>
    </location>
</feature>
<dbReference type="GO" id="GO:0006631">
    <property type="term" value="P:fatty acid metabolic process"/>
    <property type="evidence" value="ECO:0007669"/>
    <property type="project" value="TreeGrafter"/>
</dbReference>
<gene>
    <name evidence="6" type="ORF">SAMN04515678_106112</name>
</gene>
<dbReference type="CDD" id="cd07199">
    <property type="entry name" value="Pat17_PNPLA8_PNPLA9_like"/>
    <property type="match status" value="1"/>
</dbReference>
<feature type="short sequence motif" description="GXGXXG" evidence="4">
    <location>
        <begin position="32"/>
        <end position="37"/>
    </location>
</feature>